<feature type="transmembrane region" description="Helical" evidence="5">
    <location>
        <begin position="1907"/>
        <end position="1926"/>
    </location>
</feature>
<feature type="compositionally biased region" description="Basic and acidic residues" evidence="4">
    <location>
        <begin position="1561"/>
        <end position="1572"/>
    </location>
</feature>
<protein>
    <submittedName>
        <fullName evidence="8">Uncharacterized protein</fullName>
    </submittedName>
</protein>
<evidence type="ECO:0000259" key="6">
    <source>
        <dbReference type="PROSITE" id="PS50214"/>
    </source>
</evidence>
<dbReference type="Gene3D" id="4.10.70.10">
    <property type="entry name" value="Disintegrin domain"/>
    <property type="match status" value="3"/>
</dbReference>
<feature type="compositionally biased region" description="Low complexity" evidence="4">
    <location>
        <begin position="1804"/>
        <end position="1825"/>
    </location>
</feature>
<keyword evidence="5" id="KW-0812">Transmembrane</keyword>
<feature type="binding site" evidence="3">
    <location>
        <position position="491"/>
    </location>
    <ligand>
        <name>Zn(2+)</name>
        <dbReference type="ChEBI" id="CHEBI:29105"/>
        <note>catalytic</note>
    </ligand>
</feature>
<dbReference type="SUPFAM" id="SSF57552">
    <property type="entry name" value="Blood coagulation inhibitor (disintegrin)"/>
    <property type="match status" value="3"/>
</dbReference>
<keyword evidence="9" id="KW-1185">Reference proteome</keyword>
<dbReference type="InterPro" id="IPR051489">
    <property type="entry name" value="ADAM_Metalloproteinase"/>
</dbReference>
<evidence type="ECO:0000256" key="5">
    <source>
        <dbReference type="SAM" id="Phobius"/>
    </source>
</evidence>
<dbReference type="PANTHER" id="PTHR45702">
    <property type="entry name" value="ADAM10/ADAM17 METALLOPEPTIDASE FAMILY MEMBER"/>
    <property type="match status" value="1"/>
</dbReference>
<dbReference type="InterPro" id="IPR001590">
    <property type="entry name" value="Peptidase_M12B"/>
</dbReference>
<feature type="active site" evidence="3">
    <location>
        <position position="1059"/>
    </location>
</feature>
<feature type="domain" description="Disintegrin" evidence="6">
    <location>
        <begin position="1"/>
        <end position="87"/>
    </location>
</feature>
<feature type="binding site" evidence="3">
    <location>
        <position position="485"/>
    </location>
    <ligand>
        <name>Zn(2+)</name>
        <dbReference type="ChEBI" id="CHEBI:29105"/>
        <note>catalytic</note>
    </ligand>
</feature>
<evidence type="ECO:0000256" key="3">
    <source>
        <dbReference type="PROSITE-ProRule" id="PRU00276"/>
    </source>
</evidence>
<dbReference type="InterPro" id="IPR036436">
    <property type="entry name" value="Disintegrin_dom_sf"/>
</dbReference>
<evidence type="ECO:0000256" key="1">
    <source>
        <dbReference type="ARBA" id="ARBA00023157"/>
    </source>
</evidence>
<dbReference type="SUPFAM" id="SSF55486">
    <property type="entry name" value="Metalloproteases ('zincins'), catalytic domain"/>
    <property type="match status" value="2"/>
</dbReference>
<dbReference type="GO" id="GO:0046872">
    <property type="term" value="F:metal ion binding"/>
    <property type="evidence" value="ECO:0007669"/>
    <property type="project" value="UniProtKB-KW"/>
</dbReference>
<organism evidence="8 9">
    <name type="scientific">Batillaria attramentaria</name>
    <dbReference type="NCBI Taxonomy" id="370345"/>
    <lineage>
        <taxon>Eukaryota</taxon>
        <taxon>Metazoa</taxon>
        <taxon>Spiralia</taxon>
        <taxon>Lophotrochozoa</taxon>
        <taxon>Mollusca</taxon>
        <taxon>Gastropoda</taxon>
        <taxon>Caenogastropoda</taxon>
        <taxon>Sorbeoconcha</taxon>
        <taxon>Cerithioidea</taxon>
        <taxon>Batillariidae</taxon>
        <taxon>Batillaria</taxon>
    </lineage>
</organism>
<dbReference type="SMART" id="SM00050">
    <property type="entry name" value="DISIN"/>
    <property type="match status" value="3"/>
</dbReference>
<gene>
    <name evidence="8" type="ORF">BaRGS_00015732</name>
</gene>
<feature type="binding site" evidence="3">
    <location>
        <position position="1058"/>
    </location>
    <ligand>
        <name>Zn(2+)</name>
        <dbReference type="ChEBI" id="CHEBI:29105"/>
        <note>catalytic</note>
    </ligand>
</feature>
<dbReference type="PROSITE" id="PS50215">
    <property type="entry name" value="ADAM_MEPRO"/>
    <property type="match status" value="2"/>
</dbReference>
<feature type="binding site" evidence="3">
    <location>
        <position position="1062"/>
    </location>
    <ligand>
        <name>Zn(2+)</name>
        <dbReference type="ChEBI" id="CHEBI:29105"/>
        <note>catalytic</note>
    </ligand>
</feature>
<feature type="region of interest" description="Disordered" evidence="4">
    <location>
        <begin position="1395"/>
        <end position="1415"/>
    </location>
</feature>
<feature type="domain" description="Disintegrin" evidence="6">
    <location>
        <begin position="1135"/>
        <end position="1224"/>
    </location>
</feature>
<dbReference type="Pfam" id="PF02466">
    <property type="entry name" value="Tim17"/>
    <property type="match status" value="1"/>
</dbReference>
<feature type="compositionally biased region" description="Polar residues" evidence="4">
    <location>
        <begin position="1508"/>
        <end position="1522"/>
    </location>
</feature>
<feature type="domain" description="Disintegrin" evidence="6">
    <location>
        <begin position="558"/>
        <end position="647"/>
    </location>
</feature>
<feature type="compositionally biased region" description="Polar residues" evidence="4">
    <location>
        <begin position="1541"/>
        <end position="1556"/>
    </location>
</feature>
<reference evidence="8 9" key="1">
    <citation type="journal article" date="2023" name="Sci. Data">
        <title>Genome assembly of the Korean intertidal mud-creeper Batillaria attramentaria.</title>
        <authorList>
            <person name="Patra A.K."/>
            <person name="Ho P.T."/>
            <person name="Jun S."/>
            <person name="Lee S.J."/>
            <person name="Kim Y."/>
            <person name="Won Y.J."/>
        </authorList>
    </citation>
    <scope>NUCLEOTIDE SEQUENCE [LARGE SCALE GENOMIC DNA]</scope>
    <source>
        <strain evidence="8">Wonlab-2016</strain>
    </source>
</reference>
<dbReference type="Pfam" id="PF00200">
    <property type="entry name" value="Disintegrin"/>
    <property type="match status" value="3"/>
</dbReference>
<keyword evidence="3" id="KW-0479">Metal-binding</keyword>
<feature type="transmembrane region" description="Helical" evidence="5">
    <location>
        <begin position="1872"/>
        <end position="1895"/>
    </location>
</feature>
<dbReference type="InterPro" id="IPR024079">
    <property type="entry name" value="MetalloPept_cat_dom_sf"/>
</dbReference>
<feature type="binding site" evidence="3">
    <location>
        <position position="1068"/>
    </location>
    <ligand>
        <name>Zn(2+)</name>
        <dbReference type="ChEBI" id="CHEBI:29105"/>
        <note>catalytic</note>
    </ligand>
</feature>
<keyword evidence="3" id="KW-0862">Zinc</keyword>
<evidence type="ECO:0000313" key="8">
    <source>
        <dbReference type="EMBL" id="KAK7493002.1"/>
    </source>
</evidence>
<proteinExistence type="predicted"/>
<evidence type="ECO:0000256" key="2">
    <source>
        <dbReference type="PROSITE-ProRule" id="PRU00068"/>
    </source>
</evidence>
<keyword evidence="1 2" id="KW-1015">Disulfide bond</keyword>
<dbReference type="Pfam" id="PF13574">
    <property type="entry name" value="Reprolysin_2"/>
    <property type="match status" value="2"/>
</dbReference>
<dbReference type="EMBL" id="JACVVK020000097">
    <property type="protein sequence ID" value="KAK7493002.1"/>
    <property type="molecule type" value="Genomic_DNA"/>
</dbReference>
<feature type="region of interest" description="Disordered" evidence="4">
    <location>
        <begin position="1444"/>
        <end position="1597"/>
    </location>
</feature>
<dbReference type="InterPro" id="IPR001762">
    <property type="entry name" value="Disintegrin_dom"/>
</dbReference>
<feature type="binding site" evidence="3">
    <location>
        <position position="481"/>
    </location>
    <ligand>
        <name>Zn(2+)</name>
        <dbReference type="ChEBI" id="CHEBI:29105"/>
        <note>catalytic</note>
    </ligand>
</feature>
<sequence length="2074" mass="227729">LCGNAIIEKGEECDAGLQVGGAHEQCCTRDCKLMDNAVCSDVNFACCVDCKVAANGTSCGKLRSNCTKAAYCDGKNLNCPEPEAADDNTPCLDRGECHNGKCLSFCAVLGKKKGENLAPCEQEALLEMTSRTVSSLSLPLDPVGEQPRHCVLAGITLDRAQVLMSSASIQTSNLKATTVDRHGRETTFHVNPHDFYTGHLAEGRSVKVHAHFEDGILSASVHFPSEVYVVEPAWRHLPPSDNYTMIVYRASDVKRDEATPLEGTSSEWKPFPNISRFSSANKTIAGMGERLFRREEMSQWNVRLKRAKSEKKICRLLIVVDYDFYRDVGKTKRNTLAYLAGIIQSVNERYKKTEWEGGMTGFGVQIAHFRIHTEYTAEMGHYNWKSQWQSRDKLMAFFRGAENITKYCLGHLFTSYSFQDKTLGLATKPSSDLGDPQGICGFRVFDSNSNSELGPNGGFSTAKDHDGNTLLKLELEIVCGHEIGHGWGADHDPATTKCAPSSWNGGRYLMWPYASTGMAPNNVLFSPCSKEDIAPVLKAKSSLCFISDSGSNDDVSSNHLCGNAIIDKGEECDAGVPDTGGFDVCCTKDCKLMDNAECSDVNFACCVDCKVAASVTRCEAELSLACRKAAYCDGKSLNCPESEAADDNTPCLDRGECHNGECLSFCAVLGKKKGDRLAPRDKEKRTLSQITRSQVTKVQDNVNGVATLGTGGLAGDDIKNGQLSQPPAGSGWGAAETLRSGRHHSGSSPNLKATTVDRHGRETTFHVNPHDFYTGHLAEGRSVKVHAHFEDGILSAIVHFPSEVYVVEPAWRHLPPSDNYTMIVYRASDVKRDEATPLEGTSSEWKPFPNISRFSSANKTIAGMGERLFRREEMSQWNVRLKRAKSEKKICRLLIVVDYDFYRDVGKTKRNTLAYLAGIIQSVNERYKKTEWEGGMTGFGVQIAHFRIHTEYTAEMGHYNWKSQWQSRDKLMAFFRGAENITKYCLGHLFTSYSFQDKTLGLATKPSSDLGDPQGICGFPVFDSNSNSELGPNGGFSTAKDHDGNTLLKLELEIVCGHEIGHGWGADHDPATTKCAPSSWNGGRYLMWPYASTGMAPNNVLFSPCSKEDIAPVLKAKSNLCFISDSGSNDDVSSNHLCGNAIIDKGEECDAGVPDTGGFDVCCTKDCKLKDNAECSDVNFACCVDCKVAASGTRCEAELSLACRKAAYCDGKSLNCPESEAADDNTPCLDRGECHNGECLSFCAVLGKKKGDNLAPCVCDQNSTASCRYCCLRNVSHSDGTYNTTCEPTEVILSDGRPCDLGFCLKGECQIVEADMILRLINYITSLNINRLKEFMRSNIVLAVTTLSLLIWIPASLIFSRLDKETQRLIAGDTAGDTARDWSILAASVAGAQETETQGRTLVETPPGDRLRYGSPVDTLVSISSTSVHETELNTSSVRRVQFDLSSTSSRATQPTPSSTHSRLRQSSPRSVKSESPYSERGRSGRVPKHAGDRLHHARSSPVDLYAPTTSMRSVVSDTAGTGSRVIPPTARRAPDRLGQPSPTNITHFQPSSVQPSPRVVKMERQSPDRPRYHQLSPVASQSQLSSGRTAQLPGRPNVYHQIPEAAQREPPDGRTDRPIAYYNPSGRTKGLYTSPIGVPLFNRAQEMRGGNRRLEGIAFSTHPGSILRTGIKRVEEDEGDDNRLPLPDDVNPPFQTTAVSRAGDDHGCSGVKQKHWCMWVKSFVSFFLFARRVKKLCSDRQLAVPSLGDDMAFGEGRHYKCVTFESFVAYLKENGLPKSTQSVFKFLVGSEELPDSSKSTNGSSVQSATTTTSSSTPTSNGTATRRAHNLRYLQRLPLVRTASKVAAGVAEWMKGTPRHACCPHGHGCLHYVLRGLCKMFGIGFVVQLLIKLLSSMSALRRRPREVVASLWNTSTLGLGAFLGLYSGVYRAVNCALRWWREKDDAIHGMVAGLLAGGTMYFYKSVTVAMFSCAKLVEVMYFKGIEAGKLPHIPCADIFIYAFSTAFVFHAAVMEPHSVRPAYWKWLLRVTDNKFAYMNRRLLDVFGVNSSRLYPDYWPDYDPRFTTMINPPSS</sequence>
<feature type="compositionally biased region" description="Polar residues" evidence="4">
    <location>
        <begin position="1578"/>
        <end position="1590"/>
    </location>
</feature>
<dbReference type="Proteomes" id="UP001519460">
    <property type="component" value="Unassembled WGS sequence"/>
</dbReference>
<feature type="transmembrane region" description="Helical" evidence="5">
    <location>
        <begin position="1946"/>
        <end position="1963"/>
    </location>
</feature>
<evidence type="ECO:0000256" key="4">
    <source>
        <dbReference type="SAM" id="MobiDB-lite"/>
    </source>
</evidence>
<name>A0ABD0L1Q4_9CAEN</name>
<feature type="domain" description="Peptidase M12B" evidence="7">
    <location>
        <begin position="889"/>
        <end position="1126"/>
    </location>
</feature>
<feature type="compositionally biased region" description="Polar residues" evidence="4">
    <location>
        <begin position="1444"/>
        <end position="1477"/>
    </location>
</feature>
<dbReference type="FunFam" id="4.10.70.10:FF:000003">
    <property type="entry name" value="Disintegrin and metalloproteinase domain-containing protein 17"/>
    <property type="match status" value="3"/>
</dbReference>
<comment type="caution">
    <text evidence="3">Lacks conserved residue(s) required for the propagation of feature annotation.</text>
</comment>
<feature type="disulfide bond" evidence="2">
    <location>
        <begin position="59"/>
        <end position="79"/>
    </location>
</feature>
<keyword evidence="5" id="KW-1133">Transmembrane helix</keyword>
<dbReference type="PANTHER" id="PTHR45702:SF6">
    <property type="entry name" value="DISINTEGRIN AND METALLOPROTEINASE DOMAIN-CONTAINING PROTEIN 17"/>
    <property type="match status" value="1"/>
</dbReference>
<feature type="region of interest" description="Disordered" evidence="4">
    <location>
        <begin position="714"/>
        <end position="754"/>
    </location>
</feature>
<evidence type="ECO:0000259" key="7">
    <source>
        <dbReference type="PROSITE" id="PS50215"/>
    </source>
</evidence>
<accession>A0ABD0L1Q4</accession>
<feature type="domain" description="Peptidase M12B" evidence="7">
    <location>
        <begin position="312"/>
        <end position="549"/>
    </location>
</feature>
<dbReference type="Gene3D" id="3.40.390.10">
    <property type="entry name" value="Collagenase (Catalytic Domain)"/>
    <property type="match status" value="2"/>
</dbReference>
<feature type="non-terminal residue" evidence="8">
    <location>
        <position position="1"/>
    </location>
</feature>
<comment type="caution">
    <text evidence="8">The sequence shown here is derived from an EMBL/GenBank/DDBJ whole genome shotgun (WGS) entry which is preliminary data.</text>
</comment>
<evidence type="ECO:0000313" key="9">
    <source>
        <dbReference type="Proteomes" id="UP001519460"/>
    </source>
</evidence>
<feature type="active site" evidence="3">
    <location>
        <position position="482"/>
    </location>
</feature>
<dbReference type="PROSITE" id="PS50214">
    <property type="entry name" value="DISINTEGRIN_2"/>
    <property type="match status" value="3"/>
</dbReference>
<feature type="region of interest" description="Disordered" evidence="4">
    <location>
        <begin position="1793"/>
        <end position="1827"/>
    </location>
</feature>
<keyword evidence="5" id="KW-0472">Membrane</keyword>